<sequence>MTKQKTIGDPVSFKVKIAHLNVLTAKYLCFRRPSTKLDEFTTDVKSLDNPQMKATSAATDADDACDHCSDDKPENNSK</sequence>
<keyword evidence="2" id="KW-1185">Reference proteome</keyword>
<dbReference type="Proteomes" id="UP000887565">
    <property type="component" value="Unplaced"/>
</dbReference>
<dbReference type="AlphaFoldDB" id="A0A915K789"/>
<reference evidence="3" key="1">
    <citation type="submission" date="2022-11" db="UniProtKB">
        <authorList>
            <consortium name="WormBaseParasite"/>
        </authorList>
    </citation>
    <scope>IDENTIFICATION</scope>
</reference>
<feature type="region of interest" description="Disordered" evidence="1">
    <location>
        <begin position="51"/>
        <end position="78"/>
    </location>
</feature>
<accession>A0A915K789</accession>
<evidence type="ECO:0000313" key="3">
    <source>
        <dbReference type="WBParaSite" id="nRc.2.0.1.t33762-RA"/>
    </source>
</evidence>
<feature type="compositionally biased region" description="Basic and acidic residues" evidence="1">
    <location>
        <begin position="64"/>
        <end position="78"/>
    </location>
</feature>
<evidence type="ECO:0000313" key="2">
    <source>
        <dbReference type="Proteomes" id="UP000887565"/>
    </source>
</evidence>
<protein>
    <submittedName>
        <fullName evidence="3">Uncharacterized protein</fullName>
    </submittedName>
</protein>
<evidence type="ECO:0000256" key="1">
    <source>
        <dbReference type="SAM" id="MobiDB-lite"/>
    </source>
</evidence>
<dbReference type="WBParaSite" id="nRc.2.0.1.t33762-RA">
    <property type="protein sequence ID" value="nRc.2.0.1.t33762-RA"/>
    <property type="gene ID" value="nRc.2.0.1.g33762"/>
</dbReference>
<proteinExistence type="predicted"/>
<name>A0A915K789_ROMCU</name>
<organism evidence="2 3">
    <name type="scientific">Romanomermis culicivorax</name>
    <name type="common">Nematode worm</name>
    <dbReference type="NCBI Taxonomy" id="13658"/>
    <lineage>
        <taxon>Eukaryota</taxon>
        <taxon>Metazoa</taxon>
        <taxon>Ecdysozoa</taxon>
        <taxon>Nematoda</taxon>
        <taxon>Enoplea</taxon>
        <taxon>Dorylaimia</taxon>
        <taxon>Mermithida</taxon>
        <taxon>Mermithoidea</taxon>
        <taxon>Mermithidae</taxon>
        <taxon>Romanomermis</taxon>
    </lineage>
</organism>